<evidence type="ECO:0000313" key="2">
    <source>
        <dbReference type="Proteomes" id="UP000030185"/>
    </source>
</evidence>
<protein>
    <recommendedName>
        <fullName evidence="3">Helix-turn-helix domain-containing protein</fullName>
    </recommendedName>
</protein>
<evidence type="ECO:0008006" key="3">
    <source>
        <dbReference type="Google" id="ProtNLM"/>
    </source>
</evidence>
<reference evidence="1 2" key="1">
    <citation type="submission" date="2014-09" db="EMBL/GenBank/DDBJ databases">
        <title>Sporocytophaga myxococcoides PG-01 genome sequencing.</title>
        <authorList>
            <person name="Liu L."/>
            <person name="Gao P.J."/>
            <person name="Chen G.J."/>
            <person name="Wang L.S."/>
        </authorList>
    </citation>
    <scope>NUCLEOTIDE SEQUENCE [LARGE SCALE GENOMIC DNA]</scope>
    <source>
        <strain evidence="1 2">PG-01</strain>
    </source>
</reference>
<dbReference type="STRING" id="153721.MYP_1478"/>
<evidence type="ECO:0000313" key="1">
    <source>
        <dbReference type="EMBL" id="GAL84250.1"/>
    </source>
</evidence>
<proteinExistence type="predicted"/>
<name>A0A098LBI3_9BACT</name>
<dbReference type="OrthoDB" id="5460315at2"/>
<dbReference type="EMBL" id="BBLT01000002">
    <property type="protein sequence ID" value="GAL84250.1"/>
    <property type="molecule type" value="Genomic_DNA"/>
</dbReference>
<organism evidence="1 2">
    <name type="scientific">Sporocytophaga myxococcoides</name>
    <dbReference type="NCBI Taxonomy" id="153721"/>
    <lineage>
        <taxon>Bacteria</taxon>
        <taxon>Pseudomonadati</taxon>
        <taxon>Bacteroidota</taxon>
        <taxon>Cytophagia</taxon>
        <taxon>Cytophagales</taxon>
        <taxon>Cytophagaceae</taxon>
        <taxon>Sporocytophaga</taxon>
    </lineage>
</organism>
<accession>A0A098LBI3</accession>
<sequence length="64" mass="7857">MFLGHVKWIPFITFKKLQKDLDCSESFIYTQIKFGRLKPRYLGRRCYFMVHEVIHAMRDIPYED</sequence>
<dbReference type="AlphaFoldDB" id="A0A098LBI3"/>
<comment type="caution">
    <text evidence="1">The sequence shown here is derived from an EMBL/GenBank/DDBJ whole genome shotgun (WGS) entry which is preliminary data.</text>
</comment>
<gene>
    <name evidence="1" type="ORF">MYP_1478</name>
</gene>
<dbReference type="RefSeq" id="WP_045460492.1">
    <property type="nucleotide sequence ID" value="NZ_BBLT01000002.1"/>
</dbReference>
<keyword evidence="2" id="KW-1185">Reference proteome</keyword>
<dbReference type="Proteomes" id="UP000030185">
    <property type="component" value="Unassembled WGS sequence"/>
</dbReference>